<organism evidence="2 3">
    <name type="scientific">Roseivivax lentus</name>
    <dbReference type="NCBI Taxonomy" id="633194"/>
    <lineage>
        <taxon>Bacteria</taxon>
        <taxon>Pseudomonadati</taxon>
        <taxon>Pseudomonadota</taxon>
        <taxon>Alphaproteobacteria</taxon>
        <taxon>Rhodobacterales</taxon>
        <taxon>Roseobacteraceae</taxon>
        <taxon>Roseivivax</taxon>
    </lineage>
</organism>
<evidence type="ECO:0000313" key="2">
    <source>
        <dbReference type="EMBL" id="SIT15509.1"/>
    </source>
</evidence>
<dbReference type="AlphaFoldDB" id="A0A1N7PYJ8"/>
<dbReference type="RefSeq" id="WP_076450918.1">
    <property type="nucleotide sequence ID" value="NZ_FTOQ01000022.1"/>
</dbReference>
<dbReference type="OrthoDB" id="9816070at2"/>
<dbReference type="InterPro" id="IPR013097">
    <property type="entry name" value="Dabb"/>
</dbReference>
<dbReference type="Proteomes" id="UP000186684">
    <property type="component" value="Unassembled WGS sequence"/>
</dbReference>
<sequence>MIRHLVFLKYADTVSQDAKDALMGDLAALADALDGIEAFCARPNISPETPLTHGLSEMFWIDFRDAAARDAYLANETHKTIGARLLASLEGGTNGIFVCDVAL</sequence>
<dbReference type="Gene3D" id="3.30.70.100">
    <property type="match status" value="1"/>
</dbReference>
<reference evidence="3" key="1">
    <citation type="submission" date="2017-01" db="EMBL/GenBank/DDBJ databases">
        <authorList>
            <person name="Varghese N."/>
            <person name="Submissions S."/>
        </authorList>
    </citation>
    <scope>NUCLEOTIDE SEQUENCE [LARGE SCALE GENOMIC DNA]</scope>
    <source>
        <strain evidence="3">DSM 29430</strain>
    </source>
</reference>
<dbReference type="InterPro" id="IPR011008">
    <property type="entry name" value="Dimeric_a/b-barrel"/>
</dbReference>
<proteinExistence type="predicted"/>
<feature type="domain" description="Stress-response A/B barrel" evidence="1">
    <location>
        <begin position="2"/>
        <end position="101"/>
    </location>
</feature>
<dbReference type="EMBL" id="FTOQ01000022">
    <property type="protein sequence ID" value="SIT15509.1"/>
    <property type="molecule type" value="Genomic_DNA"/>
</dbReference>
<keyword evidence="3" id="KW-1185">Reference proteome</keyword>
<dbReference type="STRING" id="633194.SAMN05421759_12233"/>
<dbReference type="SUPFAM" id="SSF54909">
    <property type="entry name" value="Dimeric alpha+beta barrel"/>
    <property type="match status" value="1"/>
</dbReference>
<dbReference type="SMART" id="SM00886">
    <property type="entry name" value="Dabb"/>
    <property type="match status" value="1"/>
</dbReference>
<name>A0A1N7PYJ8_9RHOB</name>
<dbReference type="PROSITE" id="PS51502">
    <property type="entry name" value="S_R_A_B_BARREL"/>
    <property type="match status" value="1"/>
</dbReference>
<evidence type="ECO:0000259" key="1">
    <source>
        <dbReference type="PROSITE" id="PS51502"/>
    </source>
</evidence>
<dbReference type="Pfam" id="PF07876">
    <property type="entry name" value="Dabb"/>
    <property type="match status" value="1"/>
</dbReference>
<accession>A0A1N7PYJ8</accession>
<gene>
    <name evidence="2" type="ORF">SAMN05421759_12233</name>
</gene>
<evidence type="ECO:0000313" key="3">
    <source>
        <dbReference type="Proteomes" id="UP000186684"/>
    </source>
</evidence>
<protein>
    <submittedName>
        <fullName evidence="2">Stress responsive A/B Barrel Domain</fullName>
    </submittedName>
</protein>